<feature type="compositionally biased region" description="Low complexity" evidence="1">
    <location>
        <begin position="134"/>
        <end position="149"/>
    </location>
</feature>
<dbReference type="Pfam" id="PF25545">
    <property type="entry name" value="DUF7924"/>
    <property type="match status" value="1"/>
</dbReference>
<accession>A0A6A6NN90</accession>
<dbReference type="EMBL" id="MU001700">
    <property type="protein sequence ID" value="KAF2453118.1"/>
    <property type="molecule type" value="Genomic_DNA"/>
</dbReference>
<evidence type="ECO:0000256" key="1">
    <source>
        <dbReference type="SAM" id="MobiDB-lite"/>
    </source>
</evidence>
<evidence type="ECO:0000259" key="2">
    <source>
        <dbReference type="Pfam" id="PF25545"/>
    </source>
</evidence>
<gene>
    <name evidence="3" type="ORF">BDY21DRAFT_388313</name>
</gene>
<name>A0A6A6NN90_9PEZI</name>
<evidence type="ECO:0000313" key="4">
    <source>
        <dbReference type="Proteomes" id="UP000799766"/>
    </source>
</evidence>
<feature type="region of interest" description="Disordered" evidence="1">
    <location>
        <begin position="126"/>
        <end position="152"/>
    </location>
</feature>
<dbReference type="PANTHER" id="PTHR42470">
    <property type="entry name" value="VAST DOMAIN-CONTAINING PROTEIN"/>
    <property type="match status" value="1"/>
</dbReference>
<reference evidence="3" key="1">
    <citation type="journal article" date="2020" name="Stud. Mycol.">
        <title>101 Dothideomycetes genomes: a test case for predicting lifestyles and emergence of pathogens.</title>
        <authorList>
            <person name="Haridas S."/>
            <person name="Albert R."/>
            <person name="Binder M."/>
            <person name="Bloem J."/>
            <person name="Labutti K."/>
            <person name="Salamov A."/>
            <person name="Andreopoulos B."/>
            <person name="Baker S."/>
            <person name="Barry K."/>
            <person name="Bills G."/>
            <person name="Bluhm B."/>
            <person name="Cannon C."/>
            <person name="Castanera R."/>
            <person name="Culley D."/>
            <person name="Daum C."/>
            <person name="Ezra D."/>
            <person name="Gonzalez J."/>
            <person name="Henrissat B."/>
            <person name="Kuo A."/>
            <person name="Liang C."/>
            <person name="Lipzen A."/>
            <person name="Lutzoni F."/>
            <person name="Magnuson J."/>
            <person name="Mondo S."/>
            <person name="Nolan M."/>
            <person name="Ohm R."/>
            <person name="Pangilinan J."/>
            <person name="Park H.-J."/>
            <person name="Ramirez L."/>
            <person name="Alfaro M."/>
            <person name="Sun H."/>
            <person name="Tritt A."/>
            <person name="Yoshinaga Y."/>
            <person name="Zwiers L.-H."/>
            <person name="Turgeon B."/>
            <person name="Goodwin S."/>
            <person name="Spatafora J."/>
            <person name="Crous P."/>
            <person name="Grigoriev I."/>
        </authorList>
    </citation>
    <scope>NUCLEOTIDE SEQUENCE</scope>
    <source>
        <strain evidence="3">ATCC 16933</strain>
    </source>
</reference>
<dbReference type="Proteomes" id="UP000799766">
    <property type="component" value="Unassembled WGS sequence"/>
</dbReference>
<dbReference type="AlphaFoldDB" id="A0A6A6NN90"/>
<organism evidence="3 4">
    <name type="scientific">Lineolata rhizophorae</name>
    <dbReference type="NCBI Taxonomy" id="578093"/>
    <lineage>
        <taxon>Eukaryota</taxon>
        <taxon>Fungi</taxon>
        <taxon>Dikarya</taxon>
        <taxon>Ascomycota</taxon>
        <taxon>Pezizomycotina</taxon>
        <taxon>Dothideomycetes</taxon>
        <taxon>Dothideomycetes incertae sedis</taxon>
        <taxon>Lineolatales</taxon>
        <taxon>Lineolataceae</taxon>
        <taxon>Lineolata</taxon>
    </lineage>
</organism>
<keyword evidence="4" id="KW-1185">Reference proteome</keyword>
<protein>
    <recommendedName>
        <fullName evidence="2">DUF7924 domain-containing protein</fullName>
    </recommendedName>
</protein>
<dbReference type="PANTHER" id="PTHR42470:SF2">
    <property type="match status" value="1"/>
</dbReference>
<feature type="compositionally biased region" description="Polar residues" evidence="1">
    <location>
        <begin position="53"/>
        <end position="68"/>
    </location>
</feature>
<dbReference type="InterPro" id="IPR057684">
    <property type="entry name" value="DUF7924"/>
</dbReference>
<dbReference type="OrthoDB" id="5132737at2759"/>
<feature type="region of interest" description="Disordered" evidence="1">
    <location>
        <begin position="1"/>
        <end position="82"/>
    </location>
</feature>
<feature type="compositionally biased region" description="Basic residues" evidence="1">
    <location>
        <begin position="10"/>
        <end position="20"/>
    </location>
</feature>
<proteinExistence type="predicted"/>
<sequence length="463" mass="52901">MARERPKPAQTKKAKPHRGGISKAATLRRGSRITPAENPPQQKRRSRRLQGLDPTQTTLECIRQTKTSKQPREGEASLRPISQEDEAIRDAILAIVKNDYIDCWRKTGTWPSEEPDTDRLRELINEEASPYNNERSQATQEETESSTSRTQKHGAYKNPLILRQMKDSGSFMHDHELGITAESERLCQRLLKEPQPAPQHTLFSDDALFKKTCSRIEGENETRVVRDISQFIVPSAEILADKGAKHLAVLRETTNACWTNSVPFANSRFGPRPQPDFGLGFDRYAFDPERLRKLDPLLGNLMNERTFYTATSQMYFPFLTSGVKCGHDGLEVADRQNAYAQSIVLRGLHSLFKLVGRESELHREINGFSISHNDCEVRIYGHYAVINGNDVKFYRCLISAFSFVPSAEGDQRWKAYNFVKNVYDLWLPEHFERICSVIDMLPDNLEFDVSEQDLAMPNRQPSI</sequence>
<evidence type="ECO:0000313" key="3">
    <source>
        <dbReference type="EMBL" id="KAF2453118.1"/>
    </source>
</evidence>
<feature type="domain" description="DUF7924" evidence="2">
    <location>
        <begin position="209"/>
        <end position="438"/>
    </location>
</feature>